<protein>
    <submittedName>
        <fullName evidence="5">Uncharacterized protein</fullName>
    </submittedName>
</protein>
<dbReference type="PANTHER" id="PTHR10338">
    <property type="entry name" value="INTER-ALPHA-TRYPSIN INHIBITOR HEAVY CHAIN FAMILY MEMBER"/>
    <property type="match status" value="1"/>
</dbReference>
<dbReference type="Proteomes" id="UP001497497">
    <property type="component" value="Unassembled WGS sequence"/>
</dbReference>
<evidence type="ECO:0000259" key="3">
    <source>
        <dbReference type="PROSITE" id="PS50234"/>
    </source>
</evidence>
<dbReference type="InterPro" id="IPR036465">
    <property type="entry name" value="vWFA_dom_sf"/>
</dbReference>
<evidence type="ECO:0000256" key="2">
    <source>
        <dbReference type="SAM" id="SignalP"/>
    </source>
</evidence>
<dbReference type="SUPFAM" id="SSF53300">
    <property type="entry name" value="vWA-like"/>
    <property type="match status" value="1"/>
</dbReference>
<dbReference type="PROSITE" id="PS51468">
    <property type="entry name" value="VIT"/>
    <property type="match status" value="1"/>
</dbReference>
<feature type="domain" description="VIT" evidence="4">
    <location>
        <begin position="12"/>
        <end position="136"/>
    </location>
</feature>
<proteinExistence type="predicted"/>
<name>A0AAV2H0L2_LYMST</name>
<dbReference type="SMART" id="SM00327">
    <property type="entry name" value="VWA"/>
    <property type="match status" value="1"/>
</dbReference>
<gene>
    <name evidence="5" type="ORF">GSLYS_00000845001</name>
</gene>
<dbReference type="PROSITE" id="PS50234">
    <property type="entry name" value="VWFA"/>
    <property type="match status" value="1"/>
</dbReference>
<feature type="chain" id="PRO_5043718675" evidence="2">
    <location>
        <begin position="25"/>
        <end position="902"/>
    </location>
</feature>
<evidence type="ECO:0000313" key="6">
    <source>
        <dbReference type="Proteomes" id="UP001497497"/>
    </source>
</evidence>
<comment type="caution">
    <text evidence="5">The sequence shown here is derived from an EMBL/GenBank/DDBJ whole genome shotgun (WGS) entry which is preliminary data.</text>
</comment>
<dbReference type="EMBL" id="CAXITT010000007">
    <property type="protein sequence ID" value="CAL1526668.1"/>
    <property type="molecule type" value="Genomic_DNA"/>
</dbReference>
<dbReference type="InterPro" id="IPR013694">
    <property type="entry name" value="VIT"/>
</dbReference>
<feature type="domain" description="VWFA" evidence="3">
    <location>
        <begin position="262"/>
        <end position="428"/>
    </location>
</feature>
<feature type="region of interest" description="Disordered" evidence="1">
    <location>
        <begin position="611"/>
        <end position="631"/>
    </location>
</feature>
<dbReference type="AlphaFoldDB" id="A0AAV2H0L2"/>
<dbReference type="InterPro" id="IPR050934">
    <property type="entry name" value="ITIH"/>
</dbReference>
<keyword evidence="6" id="KW-1185">Reference proteome</keyword>
<keyword evidence="2" id="KW-0732">Signal</keyword>
<evidence type="ECO:0000256" key="1">
    <source>
        <dbReference type="SAM" id="MobiDB-lite"/>
    </source>
</evidence>
<dbReference type="Pfam" id="PF00092">
    <property type="entry name" value="VWA"/>
    <property type="match status" value="1"/>
</dbReference>
<reference evidence="5 6" key="1">
    <citation type="submission" date="2024-04" db="EMBL/GenBank/DDBJ databases">
        <authorList>
            <consortium name="Genoscope - CEA"/>
            <person name="William W."/>
        </authorList>
    </citation>
    <scope>NUCLEOTIDE SEQUENCE [LARGE SCALE GENOMIC DNA]</scope>
</reference>
<organism evidence="5 6">
    <name type="scientific">Lymnaea stagnalis</name>
    <name type="common">Great pond snail</name>
    <name type="synonym">Helix stagnalis</name>
    <dbReference type="NCBI Taxonomy" id="6523"/>
    <lineage>
        <taxon>Eukaryota</taxon>
        <taxon>Metazoa</taxon>
        <taxon>Spiralia</taxon>
        <taxon>Lophotrochozoa</taxon>
        <taxon>Mollusca</taxon>
        <taxon>Gastropoda</taxon>
        <taxon>Heterobranchia</taxon>
        <taxon>Euthyneura</taxon>
        <taxon>Panpulmonata</taxon>
        <taxon>Hygrophila</taxon>
        <taxon>Lymnaeoidea</taxon>
        <taxon>Lymnaeidae</taxon>
        <taxon>Lymnaea</taxon>
    </lineage>
</organism>
<dbReference type="Gene3D" id="3.40.50.410">
    <property type="entry name" value="von Willebrand factor, type A domain"/>
    <property type="match status" value="1"/>
</dbReference>
<dbReference type="InterPro" id="IPR002035">
    <property type="entry name" value="VWF_A"/>
</dbReference>
<evidence type="ECO:0000313" key="5">
    <source>
        <dbReference type="EMBL" id="CAL1526668.1"/>
    </source>
</evidence>
<dbReference type="PANTHER" id="PTHR10338:SF108">
    <property type="entry name" value="INTER-ALPHA-TRYPSIN INHIBITOR HEAVY CHAIN H4-LIKE PROTEIN"/>
    <property type="match status" value="1"/>
</dbReference>
<feature type="signal peptide" evidence="2">
    <location>
        <begin position="1"/>
        <end position="24"/>
    </location>
</feature>
<sequence>MFGAVTAVTAMALLLSTFEHFCCGSSVVEEFKVYSMIQYRIATTRIVNVVRNTASYTQDIGFSVGLPKQAFIVNFTMVTGEKRYSGEIKERTRGAMTSVPGTASTNVKTSRDGNSFAVSLPVDGGQNATYILEYQEKLKRQDGVYEYQVFLNPGQAVPGLIVEVFISENNQLVVVNAPALRPLSQLTSTGDAQNDLARIERPTPFKAHVIFNPDSSHQGPLGLAHVFTIHYDVARSPTGDIIVHDGYFMHFFAADQTPLPKDIIFVLDVSGSMWGSKMQQMQQAMIKIMDDIQTRDRFDIVIFSWGAYQWRDVLIQATPSNIAQAKNFIASLSARGGTNIPAGILTARNVFRSSPGPAGVKMIFFLTDGQNRDPIADDPSIPIYGLAFGDDADMEYIKELSTRNSGFAQKIYTDIDAATQVENFYDRISSVSLTNITFTYDSNLVDRSTLTQTQFPVVFQGSEIVVSGKVRPDVTTFESTIQVVGQTGPVSLNKHVPDIKELTPVKDNTAFNSSSAAQGLNEVNVEKAWALVTIQEKLEQDQKIATSEGNTGNLEKALDLSLQYGFVTPLTSIVVTDPVKHEQLVETAVKDKEEKTGDRTLKFINERPPTTTVRTTTTTTTTTTTQKPWCPPTTSVDEAVKSSLVRLSNVSTVVETCMNTRPHAFKYLIKAMKAIQRITGVPKRQSQPNLNIPKDEWSRLTQIDSFTIQDGGRKVCISPMPVFEQRSSYLLVQCPGGDALYLLTGSHRDKGPGLGERLIVTSPSLKIATIFLGSSSAWNLFGDIEFSSEIKSEFEMILEVACFKMVLQRSTSSLRIIYDIQLYLNGLKSSNYSGLMGDYLKKKSNSGDNDREEDGGSEGECVTFGEDPRKLKKYQSRSKKFIIYFLDLLLDFMKNFKIKLYE</sequence>
<dbReference type="SMART" id="SM00609">
    <property type="entry name" value="VIT"/>
    <property type="match status" value="1"/>
</dbReference>
<evidence type="ECO:0000259" key="4">
    <source>
        <dbReference type="PROSITE" id="PS51468"/>
    </source>
</evidence>
<accession>A0AAV2H0L2</accession>
<dbReference type="Pfam" id="PF08487">
    <property type="entry name" value="VIT"/>
    <property type="match status" value="1"/>
</dbReference>